<evidence type="ECO:0000256" key="1">
    <source>
        <dbReference type="ARBA" id="ARBA00004651"/>
    </source>
</evidence>
<keyword evidence="11" id="KW-1185">Reference proteome</keyword>
<protein>
    <submittedName>
        <fullName evidence="10">Lipoprotein-releasing system permease protein</fullName>
    </submittedName>
</protein>
<comment type="similarity">
    <text evidence="2">Belongs to the ABC-4 integral membrane protein family. LolC/E subfamily.</text>
</comment>
<dbReference type="RefSeq" id="WP_317040230.1">
    <property type="nucleotide sequence ID" value="NZ_FNOV01000006.1"/>
</dbReference>
<feature type="domain" description="ABC3 transporter permease C-terminal" evidence="8">
    <location>
        <begin position="300"/>
        <end position="423"/>
    </location>
</feature>
<keyword evidence="4 7" id="KW-0812">Transmembrane</keyword>
<feature type="transmembrane region" description="Helical" evidence="7">
    <location>
        <begin position="398"/>
        <end position="418"/>
    </location>
</feature>
<keyword evidence="3" id="KW-1003">Cell membrane</keyword>
<dbReference type="STRING" id="651662.SAMN04488069_106165"/>
<evidence type="ECO:0000259" key="9">
    <source>
        <dbReference type="Pfam" id="PF12704"/>
    </source>
</evidence>
<keyword evidence="6 7" id="KW-0472">Membrane</keyword>
<evidence type="ECO:0000256" key="2">
    <source>
        <dbReference type="ARBA" id="ARBA00005236"/>
    </source>
</evidence>
<keyword evidence="5 7" id="KW-1133">Transmembrane helix</keyword>
<organism evidence="10 11">
    <name type="scientific">Hymenobacter psychrophilus</name>
    <dbReference type="NCBI Taxonomy" id="651662"/>
    <lineage>
        <taxon>Bacteria</taxon>
        <taxon>Pseudomonadati</taxon>
        <taxon>Bacteroidota</taxon>
        <taxon>Cytophagia</taxon>
        <taxon>Cytophagales</taxon>
        <taxon>Hymenobacteraceae</taxon>
        <taxon>Hymenobacter</taxon>
    </lineage>
</organism>
<evidence type="ECO:0000256" key="7">
    <source>
        <dbReference type="SAM" id="Phobius"/>
    </source>
</evidence>
<dbReference type="EMBL" id="FNOV01000006">
    <property type="protein sequence ID" value="SDY19349.1"/>
    <property type="molecule type" value="Genomic_DNA"/>
</dbReference>
<evidence type="ECO:0000256" key="3">
    <source>
        <dbReference type="ARBA" id="ARBA00022475"/>
    </source>
</evidence>
<gene>
    <name evidence="10" type="ORF">SAMN04488069_106165</name>
</gene>
<proteinExistence type="inferred from homology"/>
<dbReference type="GO" id="GO:0098797">
    <property type="term" value="C:plasma membrane protein complex"/>
    <property type="evidence" value="ECO:0007669"/>
    <property type="project" value="TreeGrafter"/>
</dbReference>
<reference evidence="11" key="1">
    <citation type="submission" date="2016-10" db="EMBL/GenBank/DDBJ databases">
        <authorList>
            <person name="Varghese N."/>
            <person name="Submissions S."/>
        </authorList>
    </citation>
    <scope>NUCLEOTIDE SEQUENCE [LARGE SCALE GENOMIC DNA]</scope>
    <source>
        <strain evidence="11">CGMCC 1.8975</strain>
    </source>
</reference>
<dbReference type="AlphaFoldDB" id="A0A1H3HX74"/>
<dbReference type="InterPro" id="IPR003838">
    <property type="entry name" value="ABC3_permease_C"/>
</dbReference>
<evidence type="ECO:0000256" key="6">
    <source>
        <dbReference type="ARBA" id="ARBA00023136"/>
    </source>
</evidence>
<dbReference type="Proteomes" id="UP000199249">
    <property type="component" value="Unassembled WGS sequence"/>
</dbReference>
<feature type="domain" description="MacB-like periplasmic core" evidence="9">
    <location>
        <begin position="48"/>
        <end position="269"/>
    </location>
</feature>
<evidence type="ECO:0000256" key="4">
    <source>
        <dbReference type="ARBA" id="ARBA00022692"/>
    </source>
</evidence>
<name>A0A1H3HX74_9BACT</name>
<evidence type="ECO:0000259" key="8">
    <source>
        <dbReference type="Pfam" id="PF02687"/>
    </source>
</evidence>
<accession>A0A1H3HX74</accession>
<feature type="transmembrane region" description="Helical" evidence="7">
    <location>
        <begin position="41"/>
        <end position="67"/>
    </location>
</feature>
<dbReference type="Pfam" id="PF12704">
    <property type="entry name" value="MacB_PCD"/>
    <property type="match status" value="1"/>
</dbReference>
<dbReference type="Pfam" id="PF02687">
    <property type="entry name" value="FtsX"/>
    <property type="match status" value="1"/>
</dbReference>
<dbReference type="PANTHER" id="PTHR30489:SF0">
    <property type="entry name" value="LIPOPROTEIN-RELEASING SYSTEM TRANSMEMBRANE PROTEIN LOLE"/>
    <property type="match status" value="1"/>
</dbReference>
<feature type="transmembrane region" description="Helical" evidence="7">
    <location>
        <begin position="343"/>
        <end position="367"/>
    </location>
</feature>
<comment type="subcellular location">
    <subcellularLocation>
        <location evidence="1">Cell membrane</location>
        <topology evidence="1">Multi-pass membrane protein</topology>
    </subcellularLocation>
</comment>
<feature type="transmembrane region" description="Helical" evidence="7">
    <location>
        <begin position="296"/>
        <end position="322"/>
    </location>
</feature>
<dbReference type="GO" id="GO:0044874">
    <property type="term" value="P:lipoprotein localization to outer membrane"/>
    <property type="evidence" value="ECO:0007669"/>
    <property type="project" value="TreeGrafter"/>
</dbReference>
<dbReference type="InterPro" id="IPR051447">
    <property type="entry name" value="Lipoprotein-release_system"/>
</dbReference>
<evidence type="ECO:0000256" key="5">
    <source>
        <dbReference type="ARBA" id="ARBA00022989"/>
    </source>
</evidence>
<evidence type="ECO:0000313" key="10">
    <source>
        <dbReference type="EMBL" id="SDY19349.1"/>
    </source>
</evidence>
<keyword evidence="10" id="KW-0449">Lipoprotein</keyword>
<evidence type="ECO:0000313" key="11">
    <source>
        <dbReference type="Proteomes" id="UP000199249"/>
    </source>
</evidence>
<sequence>MAAEPAAFLPFHSALPRPAPHVNVPLLIARRYFSSKKKRNIISIISNISMVGVAVGTTALIIVLSVFNGLEDLVRSLYGKSDPDLVVTAVQGKSFELTAPLLVRVKRTPGVRLVTEVIEDNALLQYRDRQMVVKMKGVSDNYHYQSNIDSAIVDGSSGLQREGRDYALLGAGVQHELSIALDNRFAPMRLLYPKAGKFKVSMDPDAYFTQKNILAGGVFLIEQRIDDSYIFVPLEFARDLLGYGTRRTGLEVKVKAGQDIESVQKALRERLGPTFKVLNSDEQHVSLLKAIKVEKMFVFITFAFILLIASINIFFSLSMLVIDKKKDMAVLMAMGADQRTIRNIFLFEGAIVAQVGAITGLVIGISICWLQQTFHIVSMGMATSVVDAYPVKMQLSDIVLTGIAIVFITISVSIRPALNASRLDVRDNL</sequence>
<dbReference type="InterPro" id="IPR025857">
    <property type="entry name" value="MacB_PCD"/>
</dbReference>
<dbReference type="PANTHER" id="PTHR30489">
    <property type="entry name" value="LIPOPROTEIN-RELEASING SYSTEM TRANSMEMBRANE PROTEIN LOLE"/>
    <property type="match status" value="1"/>
</dbReference>